<name>A0A6J5LZT5_9CAUD</name>
<dbReference type="EMBL" id="LR796350">
    <property type="protein sequence ID" value="CAB4139422.1"/>
    <property type="molecule type" value="Genomic_DNA"/>
</dbReference>
<evidence type="ECO:0000313" key="1">
    <source>
        <dbReference type="EMBL" id="CAB4139422.1"/>
    </source>
</evidence>
<protein>
    <submittedName>
        <fullName evidence="1">Uncharacterized protein</fullName>
    </submittedName>
</protein>
<accession>A0A6J5LZT5</accession>
<reference evidence="1" key="1">
    <citation type="submission" date="2020-04" db="EMBL/GenBank/DDBJ databases">
        <authorList>
            <person name="Chiriac C."/>
            <person name="Salcher M."/>
            <person name="Ghai R."/>
            <person name="Kavagutti S V."/>
        </authorList>
    </citation>
    <scope>NUCLEOTIDE SEQUENCE</scope>
</reference>
<sequence>MLLTELSSFVDANRYKGRREAFGIRDTKNYLRWAFLHDYLFVAYDEGRIAGVGVAYPIPAPYTGDESALNPPSGIPQEESPDQELCIMDWCAVNSSGRISLVWKFRQRYPNWETQKKWAVQFDKVVEISNKYINLTEAL</sequence>
<gene>
    <name evidence="1" type="ORF">UFOVP340_37</name>
</gene>
<proteinExistence type="predicted"/>
<organism evidence="1">
    <name type="scientific">uncultured Caudovirales phage</name>
    <dbReference type="NCBI Taxonomy" id="2100421"/>
    <lineage>
        <taxon>Viruses</taxon>
        <taxon>Duplodnaviria</taxon>
        <taxon>Heunggongvirae</taxon>
        <taxon>Uroviricota</taxon>
        <taxon>Caudoviricetes</taxon>
        <taxon>Peduoviridae</taxon>
        <taxon>Maltschvirus</taxon>
        <taxon>Maltschvirus maltsch</taxon>
    </lineage>
</organism>